<protein>
    <submittedName>
        <fullName evidence="2">Kinase-like domain-containing protein</fullName>
    </submittedName>
</protein>
<comment type="caution">
    <text evidence="2">The sequence shown here is derived from an EMBL/GenBank/DDBJ whole genome shotgun (WGS) entry which is preliminary data.</text>
</comment>
<dbReference type="Pfam" id="PF00069">
    <property type="entry name" value="Pkinase"/>
    <property type="match status" value="1"/>
</dbReference>
<keyword evidence="3" id="KW-1185">Reference proteome</keyword>
<proteinExistence type="predicted"/>
<dbReference type="EMBL" id="AUPC02000206">
    <property type="protein sequence ID" value="POG65771.1"/>
    <property type="molecule type" value="Genomic_DNA"/>
</dbReference>
<evidence type="ECO:0000313" key="3">
    <source>
        <dbReference type="Proteomes" id="UP000018888"/>
    </source>
</evidence>
<dbReference type="Gene3D" id="1.10.510.10">
    <property type="entry name" value="Transferase(Phosphotransferase) domain 1"/>
    <property type="match status" value="1"/>
</dbReference>
<dbReference type="VEuPathDB" id="FungiDB:RhiirFUN_016108"/>
<dbReference type="InterPro" id="IPR050167">
    <property type="entry name" value="Ser_Thr_protein_kinase"/>
</dbReference>
<dbReference type="SUPFAM" id="SSF56112">
    <property type="entry name" value="Protein kinase-like (PK-like)"/>
    <property type="match status" value="1"/>
</dbReference>
<sequence length="323" mass="37379">MAKANETQVPTETEQNNLKIFDKVSNSVNINHKNCSYCSKPFTEELWCKECDPRHMIEDWTSGNNDVDKFIKDTIYDIRNINNVYNAQFLEWVPYHLIAEYNSYWVKKEPKPIKVALKRLNGSENMSVEYLNEDLHSCNILQTSYKSHISDFGLSGLSNKQKSDDKICRVLPYIAPEVLNGESYTLLSDIYSFALEICNGLRPEFGKGTPEIYKKLAYKCMNANSNQRPTASELRDVFYFWVESLHFGLYKEVEKFGYKGKEIKAIFKEADKEIPNISSSYEKKPDAIYIPENNKDCQDSQLFDLEVSSSLQLKDDASNKYVE</sequence>
<dbReference type="PROSITE" id="PS50011">
    <property type="entry name" value="PROTEIN_KINASE_DOM"/>
    <property type="match status" value="1"/>
</dbReference>
<evidence type="ECO:0000259" key="1">
    <source>
        <dbReference type="PROSITE" id="PS50011"/>
    </source>
</evidence>
<feature type="domain" description="Protein kinase" evidence="1">
    <location>
        <begin position="1"/>
        <end position="242"/>
    </location>
</feature>
<reference evidence="2 3" key="1">
    <citation type="journal article" date="2013" name="Proc. Natl. Acad. Sci. U.S.A.">
        <title>Genome of an arbuscular mycorrhizal fungus provides insight into the oldest plant symbiosis.</title>
        <authorList>
            <person name="Tisserant E."/>
            <person name="Malbreil M."/>
            <person name="Kuo A."/>
            <person name="Kohler A."/>
            <person name="Symeonidi A."/>
            <person name="Balestrini R."/>
            <person name="Charron P."/>
            <person name="Duensing N."/>
            <person name="Frei Dit Frey N."/>
            <person name="Gianinazzi-Pearson V."/>
            <person name="Gilbert L.B."/>
            <person name="Handa Y."/>
            <person name="Herr J.R."/>
            <person name="Hijri M."/>
            <person name="Koul R."/>
            <person name="Kawaguchi M."/>
            <person name="Krajinski F."/>
            <person name="Lammers P.J."/>
            <person name="Masclaux F.G."/>
            <person name="Murat C."/>
            <person name="Morin E."/>
            <person name="Ndikumana S."/>
            <person name="Pagni M."/>
            <person name="Petitpierre D."/>
            <person name="Requena N."/>
            <person name="Rosikiewicz P."/>
            <person name="Riley R."/>
            <person name="Saito K."/>
            <person name="San Clemente H."/>
            <person name="Shapiro H."/>
            <person name="van Tuinen D."/>
            <person name="Becard G."/>
            <person name="Bonfante P."/>
            <person name="Paszkowski U."/>
            <person name="Shachar-Hill Y.Y."/>
            <person name="Tuskan G.A."/>
            <person name="Young P.W."/>
            <person name="Sanders I.R."/>
            <person name="Henrissat B."/>
            <person name="Rensing S.A."/>
            <person name="Grigoriev I.V."/>
            <person name="Corradi N."/>
            <person name="Roux C."/>
            <person name="Martin F."/>
        </authorList>
    </citation>
    <scope>NUCLEOTIDE SEQUENCE [LARGE SCALE GENOMIC DNA]</scope>
    <source>
        <strain evidence="2 3">DAOM 197198</strain>
    </source>
</reference>
<dbReference type="InterPro" id="IPR011009">
    <property type="entry name" value="Kinase-like_dom_sf"/>
</dbReference>
<dbReference type="GO" id="GO:0007165">
    <property type="term" value="P:signal transduction"/>
    <property type="evidence" value="ECO:0007669"/>
    <property type="project" value="TreeGrafter"/>
</dbReference>
<organism evidence="2 3">
    <name type="scientific">Rhizophagus irregularis (strain DAOM 181602 / DAOM 197198 / MUCL 43194)</name>
    <name type="common">Arbuscular mycorrhizal fungus</name>
    <name type="synonym">Glomus intraradices</name>
    <dbReference type="NCBI Taxonomy" id="747089"/>
    <lineage>
        <taxon>Eukaryota</taxon>
        <taxon>Fungi</taxon>
        <taxon>Fungi incertae sedis</taxon>
        <taxon>Mucoromycota</taxon>
        <taxon>Glomeromycotina</taxon>
        <taxon>Glomeromycetes</taxon>
        <taxon>Glomerales</taxon>
        <taxon>Glomeraceae</taxon>
        <taxon>Rhizophagus</taxon>
    </lineage>
</organism>
<reference evidence="2 3" key="2">
    <citation type="journal article" date="2018" name="New Phytol.">
        <title>High intraspecific genome diversity in the model arbuscular mycorrhizal symbiont Rhizophagus irregularis.</title>
        <authorList>
            <person name="Chen E.C.H."/>
            <person name="Morin E."/>
            <person name="Beaudet D."/>
            <person name="Noel J."/>
            <person name="Yildirir G."/>
            <person name="Ndikumana S."/>
            <person name="Charron P."/>
            <person name="St-Onge C."/>
            <person name="Giorgi J."/>
            <person name="Kruger M."/>
            <person name="Marton T."/>
            <person name="Ropars J."/>
            <person name="Grigoriev I.V."/>
            <person name="Hainaut M."/>
            <person name="Henrissat B."/>
            <person name="Roux C."/>
            <person name="Martin F."/>
            <person name="Corradi N."/>
        </authorList>
    </citation>
    <scope>NUCLEOTIDE SEQUENCE [LARGE SCALE GENOMIC DNA]</scope>
    <source>
        <strain evidence="2 3">DAOM 197198</strain>
    </source>
</reference>
<dbReference type="GO" id="GO:0005737">
    <property type="term" value="C:cytoplasm"/>
    <property type="evidence" value="ECO:0007669"/>
    <property type="project" value="TreeGrafter"/>
</dbReference>
<evidence type="ECO:0000313" key="2">
    <source>
        <dbReference type="EMBL" id="POG65771.1"/>
    </source>
</evidence>
<dbReference type="PANTHER" id="PTHR23257">
    <property type="entry name" value="SERINE-THREONINE PROTEIN KINASE"/>
    <property type="match status" value="1"/>
</dbReference>
<dbReference type="GO" id="GO:0004672">
    <property type="term" value="F:protein kinase activity"/>
    <property type="evidence" value="ECO:0007669"/>
    <property type="project" value="InterPro"/>
</dbReference>
<dbReference type="Proteomes" id="UP000018888">
    <property type="component" value="Unassembled WGS sequence"/>
</dbReference>
<dbReference type="InterPro" id="IPR000719">
    <property type="entry name" value="Prot_kinase_dom"/>
</dbReference>
<accession>A0A2P4PK54</accession>
<gene>
    <name evidence="2" type="ORF">GLOIN_2v1880328</name>
</gene>
<name>A0A2P4PK54_RHIID</name>
<dbReference type="AlphaFoldDB" id="A0A2P4PK54"/>
<dbReference type="GO" id="GO:0005524">
    <property type="term" value="F:ATP binding"/>
    <property type="evidence" value="ECO:0007669"/>
    <property type="project" value="InterPro"/>
</dbReference>